<keyword evidence="2" id="KW-1133">Transmembrane helix</keyword>
<feature type="domain" description="AsmA" evidence="3">
    <location>
        <begin position="27"/>
        <end position="140"/>
    </location>
</feature>
<feature type="domain" description="AsmA" evidence="3">
    <location>
        <begin position="222"/>
        <end position="547"/>
    </location>
</feature>
<keyword evidence="2" id="KW-0812">Transmembrane</keyword>
<evidence type="ECO:0000313" key="5">
    <source>
        <dbReference type="Proteomes" id="UP000578091"/>
    </source>
</evidence>
<evidence type="ECO:0000256" key="2">
    <source>
        <dbReference type="SAM" id="Phobius"/>
    </source>
</evidence>
<sequence>MATAASRTPRPIAIAADHPWWTALAAVALAVLAMCLLWDWNWFKGPVERAVESRTGRSFEIAGDLDVDPGLETTIRADALRLGNASWAEEADMASAERLELRIALPSLLSRRGARIPEIRLVKPRLRLETGPEGGGNWDFGPSGGGAPPRLERLWVEDGRLLFVDAAHDTRIDAVVASRESRREGGAPPVGIEGEGRWRGNPFRMEGTAQSPLDLQDNERAYRIDLHASAGATRAHARGALVDPFRLQRFDLQMALSGRDLEDLYPLLGIAMPSTPPYSLDGRFRREGNVWHYTGFEGKVGDSDLAGDVTVEVGGDRPFLRADLVSDLLDLDDLAGFVGAPPQAGDGETANETQREQARQQAASGRVLPDTPYELDKLQAMDADVRLRASRIDAPALPLDDMEAHLLLENGRVTLDPLNFGVAGGDIRSTVRMNANEQPIRTRLDARIQGLQLARLFPDSTLAEDAVGDIGGMAAISGTGNSVAKMLGSASGDIAVGMGPGKISNLLVELAGVDIAEALRFLIAGDRVIPIRCAFGDFAVQDGVMEARALAFDTTDTIILGEGSISLRDESLDLVLKPRPKDRSILTLRSPLVVDGTFRDPGFRPDMGRLGLRGALAVALGSIAPPAALLATIDLGGGEDSDCGGQYAK</sequence>
<dbReference type="InterPro" id="IPR052894">
    <property type="entry name" value="AsmA-related"/>
</dbReference>
<dbReference type="PANTHER" id="PTHR30441">
    <property type="entry name" value="DUF748 DOMAIN-CONTAINING PROTEIN"/>
    <property type="match status" value="1"/>
</dbReference>
<dbReference type="PANTHER" id="PTHR30441:SF9">
    <property type="entry name" value="ASMA FAMILY PROTEIN YHJG"/>
    <property type="match status" value="1"/>
</dbReference>
<dbReference type="Pfam" id="PF05170">
    <property type="entry name" value="AsmA"/>
    <property type="match status" value="2"/>
</dbReference>
<organism evidence="4 5">
    <name type="scientific">Luteimonas salinisoli</name>
    <dbReference type="NCBI Taxonomy" id="2752307"/>
    <lineage>
        <taxon>Bacteria</taxon>
        <taxon>Pseudomonadati</taxon>
        <taxon>Pseudomonadota</taxon>
        <taxon>Gammaproteobacteria</taxon>
        <taxon>Lysobacterales</taxon>
        <taxon>Lysobacteraceae</taxon>
        <taxon>Luteimonas</taxon>
    </lineage>
</organism>
<keyword evidence="2" id="KW-0472">Membrane</keyword>
<feature type="region of interest" description="Disordered" evidence="1">
    <location>
        <begin position="179"/>
        <end position="211"/>
    </location>
</feature>
<evidence type="ECO:0000259" key="3">
    <source>
        <dbReference type="Pfam" id="PF05170"/>
    </source>
</evidence>
<reference evidence="4 5" key="1">
    <citation type="submission" date="2020-07" db="EMBL/GenBank/DDBJ databases">
        <title>Luteimonas sp. SJ-92.</title>
        <authorList>
            <person name="Huang X.-X."/>
            <person name="Xu L."/>
            <person name="Sun J.-Q."/>
        </authorList>
    </citation>
    <scope>NUCLEOTIDE SEQUENCE [LARGE SCALE GENOMIC DNA]</scope>
    <source>
        <strain evidence="4 5">SJ-92</strain>
    </source>
</reference>
<name>A0A853JHR9_9GAMM</name>
<dbReference type="AlphaFoldDB" id="A0A853JHR9"/>
<feature type="region of interest" description="Disordered" evidence="1">
    <location>
        <begin position="339"/>
        <end position="366"/>
    </location>
</feature>
<proteinExistence type="predicted"/>
<dbReference type="GO" id="GO:0005886">
    <property type="term" value="C:plasma membrane"/>
    <property type="evidence" value="ECO:0007669"/>
    <property type="project" value="TreeGrafter"/>
</dbReference>
<keyword evidence="5" id="KW-1185">Reference proteome</keyword>
<gene>
    <name evidence="4" type="ORF">H0E84_18115</name>
</gene>
<comment type="caution">
    <text evidence="4">The sequence shown here is derived from an EMBL/GenBank/DDBJ whole genome shotgun (WGS) entry which is preliminary data.</text>
</comment>
<accession>A0A853JHR9</accession>
<dbReference type="GO" id="GO:0090313">
    <property type="term" value="P:regulation of protein targeting to membrane"/>
    <property type="evidence" value="ECO:0007669"/>
    <property type="project" value="TreeGrafter"/>
</dbReference>
<dbReference type="InterPro" id="IPR007844">
    <property type="entry name" value="AsmA"/>
</dbReference>
<protein>
    <submittedName>
        <fullName evidence="4">AsmA family protein</fullName>
    </submittedName>
</protein>
<dbReference type="Proteomes" id="UP000578091">
    <property type="component" value="Unassembled WGS sequence"/>
</dbReference>
<evidence type="ECO:0000256" key="1">
    <source>
        <dbReference type="SAM" id="MobiDB-lite"/>
    </source>
</evidence>
<dbReference type="EMBL" id="JACCKA010000091">
    <property type="protein sequence ID" value="NZA28294.1"/>
    <property type="molecule type" value="Genomic_DNA"/>
</dbReference>
<feature type="transmembrane region" description="Helical" evidence="2">
    <location>
        <begin position="20"/>
        <end position="40"/>
    </location>
</feature>
<dbReference type="RefSeq" id="WP_180680049.1">
    <property type="nucleotide sequence ID" value="NZ_JACCKA010000091.1"/>
</dbReference>
<evidence type="ECO:0000313" key="4">
    <source>
        <dbReference type="EMBL" id="NZA28294.1"/>
    </source>
</evidence>